<name>A0ABD0YUT6_9HEMI</name>
<keyword evidence="7" id="KW-0234">DNA repair</keyword>
<evidence type="ECO:0000256" key="8">
    <source>
        <dbReference type="ARBA" id="ARBA00023242"/>
    </source>
</evidence>
<dbReference type="InterPro" id="IPR011545">
    <property type="entry name" value="DEAD/DEAH_box_helicase_dom"/>
</dbReference>
<sequence>MFPWQVECLTAGNVLSGGNLVYSAPTSAGKTMVAEILAIQTILERKKKVILILPFVSVVREKMVYLQNILAGTGIKVDGFMGTYHPPGGFKLVHLAVCTIEKANSLINRLIEENSMDDVGCVVIDELHLLGDPHRGYLLELLLTKLKYLSERDYASRIQIVGMSATLPNLNVVADWLNATLYSTDFRPIPLTEYVKVGTNIYSSPDLRFSHEIQPTFNVKNDAGDVIYLCIDTLLNGYSAIVFCPTKNWCETLSYQISSEIKRLGFEKNDIGSSLRQQLNSQAIADTLEQLKRCPAGLDKTLARSVSFGVAFHHAGLTLDERDIVEAAFKQNILRVLVATSTLSSGVNLPARRVIIRSPTFYGKCMDILTYKQMIGRAGRMGRDTEGESFLICNEVEKQYGEYLVKSDLPPVESCLGQGGLTSCLKRALLEVIACGIVTSRSEVEQYTKCTLLYVSTNSETIDETISTCIEYLQSNNFIKLRDDGDITASALAEACLSASIQPDQGLKLLKELYKARKCFILHTDLHAIYQVTPYSICDQWAVDWMRVFSVWEDLPDHMRAVGELVGVEDRFLIKAMRSNINMNSSEHLHKISIHKRFYTALALQDLINEVPLKEVSQKYDCNKGMLQSLQQSASTFAGMVHHFCKRLGWGGLEVIVAELSQRIQFGVHRDLLDLLRLDCISAHCARSLFNAGIKTLPDLASAQLRDIENALRKSTPYDRFLKRN</sequence>
<dbReference type="SMART" id="SM00487">
    <property type="entry name" value="DEXDc"/>
    <property type="match status" value="1"/>
</dbReference>
<dbReference type="PROSITE" id="PS51194">
    <property type="entry name" value="HELICASE_CTER"/>
    <property type="match status" value="1"/>
</dbReference>
<keyword evidence="6" id="KW-0067">ATP-binding</keyword>
<dbReference type="SUPFAM" id="SSF52540">
    <property type="entry name" value="P-loop containing nucleoside triphosphate hydrolases"/>
    <property type="match status" value="1"/>
</dbReference>
<evidence type="ECO:0000256" key="9">
    <source>
        <dbReference type="ARBA" id="ARBA00048988"/>
    </source>
</evidence>
<evidence type="ECO:0000313" key="13">
    <source>
        <dbReference type="Proteomes" id="UP001558652"/>
    </source>
</evidence>
<dbReference type="GO" id="GO:0005524">
    <property type="term" value="F:ATP binding"/>
    <property type="evidence" value="ECO:0007669"/>
    <property type="project" value="UniProtKB-KW"/>
</dbReference>
<dbReference type="InterPro" id="IPR027417">
    <property type="entry name" value="P-loop_NTPase"/>
</dbReference>
<dbReference type="GO" id="GO:0005634">
    <property type="term" value="C:nucleus"/>
    <property type="evidence" value="ECO:0007669"/>
    <property type="project" value="UniProtKB-SubCell"/>
</dbReference>
<dbReference type="CDD" id="cd18795">
    <property type="entry name" value="SF2_C_Ski2"/>
    <property type="match status" value="1"/>
</dbReference>
<dbReference type="InterPro" id="IPR048960">
    <property type="entry name" value="POLQ-like_helical"/>
</dbReference>
<dbReference type="GO" id="GO:0016787">
    <property type="term" value="F:hydrolase activity"/>
    <property type="evidence" value="ECO:0007669"/>
    <property type="project" value="UniProtKB-KW"/>
</dbReference>
<evidence type="ECO:0000256" key="6">
    <source>
        <dbReference type="ARBA" id="ARBA00022840"/>
    </source>
</evidence>
<dbReference type="Pfam" id="PF00271">
    <property type="entry name" value="Helicase_C"/>
    <property type="match status" value="1"/>
</dbReference>
<keyword evidence="5" id="KW-0347">Helicase</keyword>
<evidence type="ECO:0000259" key="10">
    <source>
        <dbReference type="PROSITE" id="PS51192"/>
    </source>
</evidence>
<dbReference type="Proteomes" id="UP001558652">
    <property type="component" value="Unassembled WGS sequence"/>
</dbReference>
<evidence type="ECO:0000256" key="4">
    <source>
        <dbReference type="ARBA" id="ARBA00022801"/>
    </source>
</evidence>
<dbReference type="AlphaFoldDB" id="A0ABD0YUT6"/>
<organism evidence="12 13">
    <name type="scientific">Ranatra chinensis</name>
    <dbReference type="NCBI Taxonomy" id="642074"/>
    <lineage>
        <taxon>Eukaryota</taxon>
        <taxon>Metazoa</taxon>
        <taxon>Ecdysozoa</taxon>
        <taxon>Arthropoda</taxon>
        <taxon>Hexapoda</taxon>
        <taxon>Insecta</taxon>
        <taxon>Pterygota</taxon>
        <taxon>Neoptera</taxon>
        <taxon>Paraneoptera</taxon>
        <taxon>Hemiptera</taxon>
        <taxon>Heteroptera</taxon>
        <taxon>Panheteroptera</taxon>
        <taxon>Nepomorpha</taxon>
        <taxon>Nepidae</taxon>
        <taxon>Ranatrinae</taxon>
        <taxon>Ranatra</taxon>
    </lineage>
</organism>
<dbReference type="InterPro" id="IPR001650">
    <property type="entry name" value="Helicase_C-like"/>
</dbReference>
<dbReference type="InterPro" id="IPR014001">
    <property type="entry name" value="Helicase_ATP-bd"/>
</dbReference>
<evidence type="ECO:0000256" key="1">
    <source>
        <dbReference type="ARBA" id="ARBA00004123"/>
    </source>
</evidence>
<comment type="catalytic activity">
    <reaction evidence="9">
        <text>ATP + H2O = ADP + phosphate + H(+)</text>
        <dbReference type="Rhea" id="RHEA:13065"/>
        <dbReference type="ChEBI" id="CHEBI:15377"/>
        <dbReference type="ChEBI" id="CHEBI:15378"/>
        <dbReference type="ChEBI" id="CHEBI:30616"/>
        <dbReference type="ChEBI" id="CHEBI:43474"/>
        <dbReference type="ChEBI" id="CHEBI:456216"/>
        <dbReference type="EC" id="5.6.2.4"/>
    </reaction>
</comment>
<dbReference type="Pfam" id="PF21099">
    <property type="entry name" value="POLQ_helical"/>
    <property type="match status" value="1"/>
</dbReference>
<comment type="caution">
    <text evidence="12">The sequence shown here is derived from an EMBL/GenBank/DDBJ whole genome shotgun (WGS) entry which is preliminary data.</text>
</comment>
<dbReference type="PANTHER" id="PTHR47961:SF6">
    <property type="entry name" value="DNA-DIRECTED DNA POLYMERASE"/>
    <property type="match status" value="1"/>
</dbReference>
<protein>
    <recommendedName>
        <fullName evidence="14">DNA polymerase theta</fullName>
    </recommendedName>
</protein>
<dbReference type="PANTHER" id="PTHR47961">
    <property type="entry name" value="DNA POLYMERASE THETA, PUTATIVE (AFU_ORTHOLOGUE AFUA_1G05260)-RELATED"/>
    <property type="match status" value="1"/>
</dbReference>
<evidence type="ECO:0008006" key="14">
    <source>
        <dbReference type="Google" id="ProtNLM"/>
    </source>
</evidence>
<dbReference type="InterPro" id="IPR050474">
    <property type="entry name" value="Hel308_SKI2-like"/>
</dbReference>
<keyword evidence="13" id="KW-1185">Reference proteome</keyword>
<dbReference type="GO" id="GO:0006302">
    <property type="term" value="P:double-strand break repair"/>
    <property type="evidence" value="ECO:0007669"/>
    <property type="project" value="UniProtKB-ARBA"/>
</dbReference>
<evidence type="ECO:0000256" key="7">
    <source>
        <dbReference type="ARBA" id="ARBA00023204"/>
    </source>
</evidence>
<dbReference type="SUPFAM" id="SSF158702">
    <property type="entry name" value="Sec63 N-terminal domain-like"/>
    <property type="match status" value="1"/>
</dbReference>
<evidence type="ECO:0000256" key="5">
    <source>
        <dbReference type="ARBA" id="ARBA00022806"/>
    </source>
</evidence>
<feature type="domain" description="Helicase ATP-binding" evidence="10">
    <location>
        <begin position="11"/>
        <end position="185"/>
    </location>
</feature>
<comment type="subcellular location">
    <subcellularLocation>
        <location evidence="1">Nucleus</location>
    </subcellularLocation>
</comment>
<dbReference type="SMART" id="SM00490">
    <property type="entry name" value="HELICc"/>
    <property type="match status" value="1"/>
</dbReference>
<dbReference type="Pfam" id="PF20470">
    <property type="entry name" value="HTH_61"/>
    <property type="match status" value="1"/>
</dbReference>
<evidence type="ECO:0000259" key="11">
    <source>
        <dbReference type="PROSITE" id="PS51194"/>
    </source>
</evidence>
<dbReference type="Gene3D" id="3.40.50.300">
    <property type="entry name" value="P-loop containing nucleotide triphosphate hydrolases"/>
    <property type="match status" value="2"/>
</dbReference>
<dbReference type="GO" id="GO:0043138">
    <property type="term" value="F:3'-5' DNA helicase activity"/>
    <property type="evidence" value="ECO:0007669"/>
    <property type="project" value="UniProtKB-EC"/>
</dbReference>
<keyword evidence="4" id="KW-0378">Hydrolase</keyword>
<keyword evidence="8" id="KW-0539">Nucleus</keyword>
<feature type="domain" description="Helicase C-terminal" evidence="11">
    <location>
        <begin position="230"/>
        <end position="433"/>
    </location>
</feature>
<dbReference type="FunFam" id="3.40.50.300:FF:000813">
    <property type="entry name" value="helicase POLQ-like isoform X1"/>
    <property type="match status" value="1"/>
</dbReference>
<evidence type="ECO:0000256" key="2">
    <source>
        <dbReference type="ARBA" id="ARBA00022741"/>
    </source>
</evidence>
<dbReference type="EMBL" id="JBFDAA010000002">
    <property type="protein sequence ID" value="KAL1139725.1"/>
    <property type="molecule type" value="Genomic_DNA"/>
</dbReference>
<reference evidence="12 13" key="1">
    <citation type="submission" date="2024-07" db="EMBL/GenBank/DDBJ databases">
        <title>Chromosome-level genome assembly of the water stick insect Ranatra chinensis (Heteroptera: Nepidae).</title>
        <authorList>
            <person name="Liu X."/>
        </authorList>
    </citation>
    <scope>NUCLEOTIDE SEQUENCE [LARGE SCALE GENOMIC DNA]</scope>
    <source>
        <strain evidence="12">Cailab_2021Rc</strain>
        <tissue evidence="12">Muscle</tissue>
    </source>
</reference>
<dbReference type="SUPFAM" id="SSF46785">
    <property type="entry name" value="Winged helix' DNA-binding domain"/>
    <property type="match status" value="1"/>
</dbReference>
<keyword evidence="3" id="KW-0227">DNA damage</keyword>
<keyword evidence="2" id="KW-0547">Nucleotide-binding</keyword>
<proteinExistence type="predicted"/>
<evidence type="ECO:0000313" key="12">
    <source>
        <dbReference type="EMBL" id="KAL1139725.1"/>
    </source>
</evidence>
<dbReference type="PROSITE" id="PS51192">
    <property type="entry name" value="HELICASE_ATP_BIND_1"/>
    <property type="match status" value="1"/>
</dbReference>
<accession>A0ABD0YUT6</accession>
<dbReference type="Pfam" id="PF00270">
    <property type="entry name" value="DEAD"/>
    <property type="match status" value="1"/>
</dbReference>
<evidence type="ECO:0000256" key="3">
    <source>
        <dbReference type="ARBA" id="ARBA00022763"/>
    </source>
</evidence>
<dbReference type="InterPro" id="IPR046931">
    <property type="entry name" value="HTH_61"/>
</dbReference>
<dbReference type="Gene3D" id="1.10.3380.20">
    <property type="match status" value="1"/>
</dbReference>
<dbReference type="InterPro" id="IPR036390">
    <property type="entry name" value="WH_DNA-bd_sf"/>
</dbReference>
<gene>
    <name evidence="12" type="ORF">AAG570_006703</name>
</gene>
<dbReference type="CDD" id="cd18026">
    <property type="entry name" value="DEXHc_POLQ-like"/>
    <property type="match status" value="1"/>
</dbReference>